<keyword evidence="4" id="KW-1185">Reference proteome</keyword>
<dbReference type="InterPro" id="IPR035445">
    <property type="entry name" value="GYF-like_dom_sf"/>
</dbReference>
<dbReference type="Proteomes" id="UP000325577">
    <property type="component" value="Linkage Group LG16"/>
</dbReference>
<feature type="domain" description="GYF" evidence="2">
    <location>
        <begin position="188"/>
        <end position="242"/>
    </location>
</feature>
<sequence>MCAGDHVVFNRKPSSGNIGSNDGDGSGKAINSNTAEKNTEEDKGHHSLASTPKEKQHHTATSVLKELSQQSHVAAPKVQHDVFLEQLPHQSISGEKMTCSKASIIEELPQQSHILPPDDQCNVILQSEPHRSSFCIGDEEKNQPINAKQKIKTNQAASAVALIELSSDDDDDESRDAIGKHKLEDPESCEWHCLGPNGERKGPYSMSLLKCWSETTTFALKFKVWKMGQSEESAVPLSDAIRLVFPGK</sequence>
<dbReference type="PANTHER" id="PTHR46851:SF22">
    <property type="entry name" value="ZINC ION BINDING _ DNA BINDING PROTEIN"/>
    <property type="match status" value="1"/>
</dbReference>
<feature type="compositionally biased region" description="Low complexity" evidence="1">
    <location>
        <begin position="14"/>
        <end position="23"/>
    </location>
</feature>
<gene>
    <name evidence="3" type="ORF">F0562_029088</name>
</gene>
<name>A0A5J5B231_9ASTE</name>
<dbReference type="EMBL" id="CM018039">
    <property type="protein sequence ID" value="KAA8536610.1"/>
    <property type="molecule type" value="Genomic_DNA"/>
</dbReference>
<evidence type="ECO:0000313" key="3">
    <source>
        <dbReference type="EMBL" id="KAA8536610.1"/>
    </source>
</evidence>
<dbReference type="InterPro" id="IPR003169">
    <property type="entry name" value="GYF"/>
</dbReference>
<dbReference type="AlphaFoldDB" id="A0A5J5B231"/>
<feature type="region of interest" description="Disordered" evidence="1">
    <location>
        <begin position="1"/>
        <end position="62"/>
    </location>
</feature>
<dbReference type="OrthoDB" id="6415790at2759"/>
<evidence type="ECO:0000259" key="2">
    <source>
        <dbReference type="PROSITE" id="PS50829"/>
    </source>
</evidence>
<dbReference type="PANTHER" id="PTHR46851">
    <property type="entry name" value="OS01G0884500 PROTEIN"/>
    <property type="match status" value="1"/>
</dbReference>
<accession>A0A5J5B231</accession>
<dbReference type="Gene3D" id="3.30.1490.40">
    <property type="match status" value="1"/>
</dbReference>
<reference evidence="3 4" key="1">
    <citation type="submission" date="2019-09" db="EMBL/GenBank/DDBJ databases">
        <title>A chromosome-level genome assembly of the Chinese tupelo Nyssa sinensis.</title>
        <authorList>
            <person name="Yang X."/>
            <person name="Kang M."/>
            <person name="Yang Y."/>
            <person name="Xiong H."/>
            <person name="Wang M."/>
            <person name="Zhang Z."/>
            <person name="Wang Z."/>
            <person name="Wu H."/>
            <person name="Ma T."/>
            <person name="Liu J."/>
            <person name="Xi Z."/>
        </authorList>
    </citation>
    <scope>NUCLEOTIDE SEQUENCE [LARGE SCALE GENOMIC DNA]</scope>
    <source>
        <strain evidence="3">J267</strain>
        <tissue evidence="3">Leaf</tissue>
    </source>
</reference>
<dbReference type="SUPFAM" id="SSF55277">
    <property type="entry name" value="GYF domain"/>
    <property type="match status" value="1"/>
</dbReference>
<evidence type="ECO:0000313" key="4">
    <source>
        <dbReference type="Proteomes" id="UP000325577"/>
    </source>
</evidence>
<evidence type="ECO:0000256" key="1">
    <source>
        <dbReference type="SAM" id="MobiDB-lite"/>
    </source>
</evidence>
<dbReference type="PROSITE" id="PS50829">
    <property type="entry name" value="GYF"/>
    <property type="match status" value="1"/>
</dbReference>
<protein>
    <recommendedName>
        <fullName evidence="2">GYF domain-containing protein</fullName>
    </recommendedName>
</protein>
<proteinExistence type="predicted"/>
<dbReference type="InterPro" id="IPR045894">
    <property type="entry name" value="At5g08430-like"/>
</dbReference>
<organism evidence="3 4">
    <name type="scientific">Nyssa sinensis</name>
    <dbReference type="NCBI Taxonomy" id="561372"/>
    <lineage>
        <taxon>Eukaryota</taxon>
        <taxon>Viridiplantae</taxon>
        <taxon>Streptophyta</taxon>
        <taxon>Embryophyta</taxon>
        <taxon>Tracheophyta</taxon>
        <taxon>Spermatophyta</taxon>
        <taxon>Magnoliopsida</taxon>
        <taxon>eudicotyledons</taxon>
        <taxon>Gunneridae</taxon>
        <taxon>Pentapetalae</taxon>
        <taxon>asterids</taxon>
        <taxon>Cornales</taxon>
        <taxon>Nyssaceae</taxon>
        <taxon>Nyssa</taxon>
    </lineage>
</organism>